<evidence type="ECO:0000313" key="8">
    <source>
        <dbReference type="EMBL" id="APM40930.1"/>
    </source>
</evidence>
<dbReference type="PROSITE" id="PS00371">
    <property type="entry name" value="PTS_EIIA_TYPE_1_HIS"/>
    <property type="match status" value="1"/>
</dbReference>
<protein>
    <submittedName>
        <fullName evidence="8">PTS glucose transporter subunit IIA</fullName>
    </submittedName>
</protein>
<dbReference type="RefSeq" id="WP_073540562.1">
    <property type="nucleotide sequence ID" value="NZ_CP018335.1"/>
</dbReference>
<evidence type="ECO:0000259" key="7">
    <source>
        <dbReference type="PROSITE" id="PS51093"/>
    </source>
</evidence>
<proteinExistence type="predicted"/>
<dbReference type="GO" id="GO:0005737">
    <property type="term" value="C:cytoplasm"/>
    <property type="evidence" value="ECO:0007669"/>
    <property type="project" value="UniProtKB-SubCell"/>
</dbReference>
<dbReference type="Pfam" id="PF00358">
    <property type="entry name" value="PTS_EIIA_1"/>
    <property type="match status" value="1"/>
</dbReference>
<evidence type="ECO:0000256" key="5">
    <source>
        <dbReference type="ARBA" id="ARBA00022683"/>
    </source>
</evidence>
<dbReference type="Proteomes" id="UP000184604">
    <property type="component" value="Chromosome"/>
</dbReference>
<dbReference type="GO" id="GO:0009401">
    <property type="term" value="P:phosphoenolpyruvate-dependent sugar phosphotransferase system"/>
    <property type="evidence" value="ECO:0007669"/>
    <property type="project" value="UniProtKB-KW"/>
</dbReference>
<feature type="domain" description="PTS EIIA type-1" evidence="7">
    <location>
        <begin position="27"/>
        <end position="131"/>
    </location>
</feature>
<comment type="subcellular location">
    <subcellularLocation>
        <location evidence="1">Cytoplasm</location>
    </subcellularLocation>
</comment>
<reference evidence="8 9" key="1">
    <citation type="submission" date="2016-12" db="EMBL/GenBank/DDBJ databases">
        <title>Complete genome sequence of Clostridium kluyveri JZZ isolated from the pit mud of a Chinese flavor liquor-making factory.</title>
        <authorList>
            <person name="Wang Y."/>
        </authorList>
    </citation>
    <scope>NUCLEOTIDE SEQUENCE [LARGE SCALE GENOMIC DNA]</scope>
    <source>
        <strain evidence="8 9">JZZ</strain>
    </source>
</reference>
<gene>
    <name evidence="8" type="ORF">BS101_20570</name>
</gene>
<dbReference type="GO" id="GO:0016301">
    <property type="term" value="F:kinase activity"/>
    <property type="evidence" value="ECO:0007669"/>
    <property type="project" value="UniProtKB-KW"/>
</dbReference>
<name>A0A1L5FDP3_CLOKL</name>
<evidence type="ECO:0000256" key="4">
    <source>
        <dbReference type="ARBA" id="ARBA00022679"/>
    </source>
</evidence>
<dbReference type="PANTHER" id="PTHR45008:SF1">
    <property type="entry name" value="PTS SYSTEM GLUCOSE-SPECIFIC EIIA COMPONENT"/>
    <property type="match status" value="1"/>
</dbReference>
<dbReference type="Gene3D" id="2.70.70.10">
    <property type="entry name" value="Glucose Permease (Domain IIA)"/>
    <property type="match status" value="1"/>
</dbReference>
<sequence length="159" mass="17434">MFHFLKKNFELTAPIDGEIIDLSQVPDQIFSGKMAGDGVAIDTTGDIVLAPADGTVILILKTDHAFGMVLKNGTEILVHVGVDTVELNGEGLERLVEEGTHVKVGEPIIKLDRKFIEEKGYSLITSIIITNSEIIKDIKYNEGKVVKAGKNQLIMYKLK</sequence>
<keyword evidence="6" id="KW-0418">Kinase</keyword>
<dbReference type="InterPro" id="IPR011055">
    <property type="entry name" value="Dup_hybrid_motif"/>
</dbReference>
<dbReference type="InterPro" id="IPR001127">
    <property type="entry name" value="PTS_EIIA_1_perm"/>
</dbReference>
<dbReference type="FunFam" id="2.70.70.10:FF:000001">
    <property type="entry name" value="PTS system glucose-specific IIA component"/>
    <property type="match status" value="1"/>
</dbReference>
<evidence type="ECO:0000256" key="3">
    <source>
        <dbReference type="ARBA" id="ARBA00022597"/>
    </source>
</evidence>
<dbReference type="InterPro" id="IPR050890">
    <property type="entry name" value="PTS_EIIA_component"/>
</dbReference>
<organism evidence="8 9">
    <name type="scientific">Clostridium kluyveri</name>
    <dbReference type="NCBI Taxonomy" id="1534"/>
    <lineage>
        <taxon>Bacteria</taxon>
        <taxon>Bacillati</taxon>
        <taxon>Bacillota</taxon>
        <taxon>Clostridia</taxon>
        <taxon>Eubacteriales</taxon>
        <taxon>Clostridiaceae</taxon>
        <taxon>Clostridium</taxon>
    </lineage>
</organism>
<evidence type="ECO:0000256" key="1">
    <source>
        <dbReference type="ARBA" id="ARBA00004496"/>
    </source>
</evidence>
<dbReference type="PANTHER" id="PTHR45008">
    <property type="entry name" value="PTS SYSTEM GLUCOSE-SPECIFIC EIIA COMPONENT"/>
    <property type="match status" value="1"/>
</dbReference>
<dbReference type="EMBL" id="CP018335">
    <property type="protein sequence ID" value="APM40930.1"/>
    <property type="molecule type" value="Genomic_DNA"/>
</dbReference>
<keyword evidence="5" id="KW-0598">Phosphotransferase system</keyword>
<evidence type="ECO:0000256" key="2">
    <source>
        <dbReference type="ARBA" id="ARBA00022448"/>
    </source>
</evidence>
<dbReference type="AlphaFoldDB" id="A0A1L5FDP3"/>
<dbReference type="SUPFAM" id="SSF51261">
    <property type="entry name" value="Duplicated hybrid motif"/>
    <property type="match status" value="1"/>
</dbReference>
<accession>A0A1L5FDP3</accession>
<keyword evidence="3 8" id="KW-0762">Sugar transport</keyword>
<evidence type="ECO:0000313" key="9">
    <source>
        <dbReference type="Proteomes" id="UP000184604"/>
    </source>
</evidence>
<keyword evidence="2" id="KW-0813">Transport</keyword>
<dbReference type="NCBIfam" id="TIGR00830">
    <property type="entry name" value="PTBA"/>
    <property type="match status" value="1"/>
</dbReference>
<dbReference type="PROSITE" id="PS51093">
    <property type="entry name" value="PTS_EIIA_TYPE_1"/>
    <property type="match status" value="1"/>
</dbReference>
<keyword evidence="4" id="KW-0808">Transferase</keyword>
<evidence type="ECO:0000256" key="6">
    <source>
        <dbReference type="ARBA" id="ARBA00022777"/>
    </source>
</evidence>
<dbReference type="OrthoDB" id="92465at2"/>